<evidence type="ECO:0000256" key="1">
    <source>
        <dbReference type="ARBA" id="ARBA00023015"/>
    </source>
</evidence>
<dbReference type="Gene3D" id="1.10.10.60">
    <property type="entry name" value="Homeodomain-like"/>
    <property type="match status" value="2"/>
</dbReference>
<dbReference type="InterPro" id="IPR037923">
    <property type="entry name" value="HTH-like"/>
</dbReference>
<dbReference type="InterPro" id="IPR020449">
    <property type="entry name" value="Tscrpt_reg_AraC-type_HTH"/>
</dbReference>
<dbReference type="InterPro" id="IPR014710">
    <property type="entry name" value="RmlC-like_jellyroll"/>
</dbReference>
<dbReference type="SUPFAM" id="SSF46689">
    <property type="entry name" value="Homeodomain-like"/>
    <property type="match status" value="2"/>
</dbReference>
<dbReference type="PROSITE" id="PS01124">
    <property type="entry name" value="HTH_ARAC_FAMILY_2"/>
    <property type="match status" value="1"/>
</dbReference>
<evidence type="ECO:0000256" key="3">
    <source>
        <dbReference type="ARBA" id="ARBA00023163"/>
    </source>
</evidence>
<keyword evidence="2" id="KW-0238">DNA-binding</keyword>
<dbReference type="GO" id="GO:0043565">
    <property type="term" value="F:sequence-specific DNA binding"/>
    <property type="evidence" value="ECO:0007669"/>
    <property type="project" value="InterPro"/>
</dbReference>
<dbReference type="InterPro" id="IPR018060">
    <property type="entry name" value="HTH_AraC"/>
</dbReference>
<dbReference type="PANTHER" id="PTHR43280">
    <property type="entry name" value="ARAC-FAMILY TRANSCRIPTIONAL REGULATOR"/>
    <property type="match status" value="1"/>
</dbReference>
<accession>A0AAW6EK85</accession>
<dbReference type="PRINTS" id="PR00032">
    <property type="entry name" value="HTHARAC"/>
</dbReference>
<protein>
    <submittedName>
        <fullName evidence="5">AraC family transcriptional regulator</fullName>
    </submittedName>
</protein>
<gene>
    <name evidence="5" type="ORF">PNW00_10965</name>
</gene>
<comment type="caution">
    <text evidence="5">The sequence shown here is derived from an EMBL/GenBank/DDBJ whole genome shotgun (WGS) entry which is preliminary data.</text>
</comment>
<dbReference type="Gene3D" id="2.60.120.10">
    <property type="entry name" value="Jelly Rolls"/>
    <property type="match status" value="1"/>
</dbReference>
<feature type="domain" description="HTH araC/xylS-type" evidence="4">
    <location>
        <begin position="169"/>
        <end position="267"/>
    </location>
</feature>
<reference evidence="5" key="1">
    <citation type="submission" date="2023-01" db="EMBL/GenBank/DDBJ databases">
        <title>Human gut microbiome strain richness.</title>
        <authorList>
            <person name="Chen-Liaw A."/>
        </authorList>
    </citation>
    <scope>NUCLEOTIDE SEQUENCE</scope>
    <source>
        <strain evidence="5">D43st1_D9_D43t1_170807</strain>
    </source>
</reference>
<dbReference type="GO" id="GO:0003700">
    <property type="term" value="F:DNA-binding transcription factor activity"/>
    <property type="evidence" value="ECO:0007669"/>
    <property type="project" value="InterPro"/>
</dbReference>
<evidence type="ECO:0000256" key="2">
    <source>
        <dbReference type="ARBA" id="ARBA00023125"/>
    </source>
</evidence>
<keyword evidence="3" id="KW-0804">Transcription</keyword>
<organism evidence="5 6">
    <name type="scientific">Ruminococcus bicirculans</name>
    <name type="common">ex Wegman et al. 2014</name>
    <dbReference type="NCBI Taxonomy" id="1160721"/>
    <lineage>
        <taxon>Bacteria</taxon>
        <taxon>Bacillati</taxon>
        <taxon>Bacillota</taxon>
        <taxon>Clostridia</taxon>
        <taxon>Eubacteriales</taxon>
        <taxon>Oscillospiraceae</taxon>
        <taxon>Ruminococcus</taxon>
    </lineage>
</organism>
<name>A0AAW6EK85_9FIRM</name>
<dbReference type="Pfam" id="PF12833">
    <property type="entry name" value="HTH_18"/>
    <property type="match status" value="1"/>
</dbReference>
<dbReference type="InterPro" id="IPR018062">
    <property type="entry name" value="HTH_AraC-typ_CS"/>
</dbReference>
<dbReference type="SUPFAM" id="SSF51215">
    <property type="entry name" value="Regulatory protein AraC"/>
    <property type="match status" value="1"/>
</dbReference>
<dbReference type="AlphaFoldDB" id="A0AAW6EK85"/>
<dbReference type="InterPro" id="IPR009057">
    <property type="entry name" value="Homeodomain-like_sf"/>
</dbReference>
<proteinExistence type="predicted"/>
<dbReference type="RefSeq" id="WP_022288143.1">
    <property type="nucleotide sequence ID" value="NZ_DBEXKX010000155.1"/>
</dbReference>
<dbReference type="EMBL" id="JAQMLU010000020">
    <property type="protein sequence ID" value="MDB8750966.1"/>
    <property type="molecule type" value="Genomic_DNA"/>
</dbReference>
<sequence length="276" mass="32097">MLNIYEKCPQPRFFTCGCLENDGGFLHIRRTLNCDVLIFVTEGTLFITMNDTDLAVCPGEYVLLPSGTEHWGTKPCAGRLSYMWVHFSAPKTRGESCPESGFAYVIPEHFTAADPGRVSIIFRQLLDYQRQERLYTEMLPVCTLSMLLMEITQQYLAAGNEHEISPKIYNICQWIRSNCQKKLTAEMIARHFHYNAEYLSLIFKRETGCTLIKYLSRTRIDIAKRLLETEGISIKETAYSSGFFDEKYFMRTFRKLEGMTPMQYREAFRKRNINSK</sequence>
<dbReference type="PROSITE" id="PS00041">
    <property type="entry name" value="HTH_ARAC_FAMILY_1"/>
    <property type="match status" value="1"/>
</dbReference>
<dbReference type="PANTHER" id="PTHR43280:SF2">
    <property type="entry name" value="HTH-TYPE TRANSCRIPTIONAL REGULATOR EXSA"/>
    <property type="match status" value="1"/>
</dbReference>
<evidence type="ECO:0000259" key="4">
    <source>
        <dbReference type="PROSITE" id="PS01124"/>
    </source>
</evidence>
<dbReference type="SMART" id="SM00342">
    <property type="entry name" value="HTH_ARAC"/>
    <property type="match status" value="1"/>
</dbReference>
<evidence type="ECO:0000313" key="6">
    <source>
        <dbReference type="Proteomes" id="UP001213042"/>
    </source>
</evidence>
<dbReference type="Proteomes" id="UP001213042">
    <property type="component" value="Unassembled WGS sequence"/>
</dbReference>
<evidence type="ECO:0000313" key="5">
    <source>
        <dbReference type="EMBL" id="MDB8750966.1"/>
    </source>
</evidence>
<keyword evidence="1" id="KW-0805">Transcription regulation</keyword>